<feature type="transmembrane region" description="Helical" evidence="1">
    <location>
        <begin position="142"/>
        <end position="162"/>
    </location>
</feature>
<dbReference type="Proteomes" id="UP000184432">
    <property type="component" value="Unassembled WGS sequence"/>
</dbReference>
<keyword evidence="3" id="KW-1185">Reference proteome</keyword>
<feature type="transmembrane region" description="Helical" evidence="1">
    <location>
        <begin position="188"/>
        <end position="210"/>
    </location>
</feature>
<keyword evidence="1" id="KW-0472">Membrane</keyword>
<protein>
    <submittedName>
        <fullName evidence="2">Uncharacterized iron-regulated membrane protein</fullName>
    </submittedName>
</protein>
<keyword evidence="1" id="KW-1133">Transmembrane helix</keyword>
<feature type="transmembrane region" description="Helical" evidence="1">
    <location>
        <begin position="12"/>
        <end position="38"/>
    </location>
</feature>
<proteinExistence type="predicted"/>
<gene>
    <name evidence="2" type="ORF">SAMN04488508_102270</name>
</gene>
<keyword evidence="1" id="KW-0812">Transmembrane</keyword>
<dbReference type="STRING" id="570521.SAMN04488508_102270"/>
<accession>A0A1M6CTC0</accession>
<evidence type="ECO:0000313" key="3">
    <source>
        <dbReference type="Proteomes" id="UP000184432"/>
    </source>
</evidence>
<dbReference type="PANTHER" id="PTHR34219:SF1">
    <property type="entry name" value="PEPSY DOMAIN-CONTAINING PROTEIN"/>
    <property type="match status" value="1"/>
</dbReference>
<dbReference type="AlphaFoldDB" id="A0A1M6CTC0"/>
<name>A0A1M6CTC0_9FLAO</name>
<dbReference type="PANTHER" id="PTHR34219">
    <property type="entry name" value="IRON-REGULATED INNER MEMBRANE PROTEIN-RELATED"/>
    <property type="match status" value="1"/>
</dbReference>
<feature type="transmembrane region" description="Helical" evidence="1">
    <location>
        <begin position="334"/>
        <end position="357"/>
    </location>
</feature>
<dbReference type="OrthoDB" id="111691at2"/>
<evidence type="ECO:0000256" key="1">
    <source>
        <dbReference type="SAM" id="Phobius"/>
    </source>
</evidence>
<dbReference type="InterPro" id="IPR005625">
    <property type="entry name" value="PepSY-ass_TM"/>
</dbReference>
<dbReference type="EMBL" id="FQYP01000002">
    <property type="protein sequence ID" value="SHI64267.1"/>
    <property type="molecule type" value="Genomic_DNA"/>
</dbReference>
<sequence>MKKNEKLNKWLWKWHFLAGLITLPFILILSITGGIYLFKTDYEAKKQQHITEVSVQGEPIGFQEQWEIANQNAVKKPNSMIVPTKNNQATQFVSGRFSGKSDLYINPYTGKVSGEVITKKTDMYKVRKLHGELLMGSFGTKIVELIASWMVVLIVTGLYIFWPARKWNLSGFFIPRWKHGKRTFFRDLHAISGFWISGLLILVLAGGFPWTDVFGENFKYVQKVTNTGFPKTWHGIGLQSQPTGNAITLDEMVAKAVALELPGQTTIHFPKGPKGVFSISNQNPSDLESQKKIHYDQYSGQEMMTVAWADVGILMRARMWVMAFHQGEFGKWNWWLMLGVALVLTIMSISALVSYVLRKRKGSWGIPKVPVAFRVGYGIAIVVVILGLVFPLFGASILLLVLIEYLRKLKRKKVHPVPAS</sequence>
<feature type="transmembrane region" description="Helical" evidence="1">
    <location>
        <begin position="377"/>
        <end position="403"/>
    </location>
</feature>
<reference evidence="3" key="1">
    <citation type="submission" date="2016-11" db="EMBL/GenBank/DDBJ databases">
        <authorList>
            <person name="Varghese N."/>
            <person name="Submissions S."/>
        </authorList>
    </citation>
    <scope>NUCLEOTIDE SEQUENCE [LARGE SCALE GENOMIC DNA]</scope>
    <source>
        <strain evidence="3">DSM 22623</strain>
    </source>
</reference>
<evidence type="ECO:0000313" key="2">
    <source>
        <dbReference type="EMBL" id="SHI64267.1"/>
    </source>
</evidence>
<organism evidence="2 3">
    <name type="scientific">Aquimarina spongiae</name>
    <dbReference type="NCBI Taxonomy" id="570521"/>
    <lineage>
        <taxon>Bacteria</taxon>
        <taxon>Pseudomonadati</taxon>
        <taxon>Bacteroidota</taxon>
        <taxon>Flavobacteriia</taxon>
        <taxon>Flavobacteriales</taxon>
        <taxon>Flavobacteriaceae</taxon>
        <taxon>Aquimarina</taxon>
    </lineage>
</organism>
<dbReference type="Pfam" id="PF03929">
    <property type="entry name" value="PepSY_TM"/>
    <property type="match status" value="1"/>
</dbReference>